<gene>
    <name evidence="2" type="ORF">CTKZ_32010</name>
</gene>
<reference evidence="2 3" key="1">
    <citation type="submission" date="2018-11" db="EMBL/GenBank/DDBJ databases">
        <title>Draft genome sequence of Cellulomonas takizawaensis strain TKZ-21.</title>
        <authorList>
            <person name="Yamamura H."/>
            <person name="Hayashi T."/>
            <person name="Hamada M."/>
            <person name="Serisawa Y."/>
            <person name="Matsuyama K."/>
            <person name="Nakagawa Y."/>
            <person name="Otoguro M."/>
            <person name="Yanagida F."/>
            <person name="Hayakawa M."/>
        </authorList>
    </citation>
    <scope>NUCLEOTIDE SEQUENCE [LARGE SCALE GENOMIC DNA]</scope>
    <source>
        <strain evidence="2 3">TKZ-21</strain>
    </source>
</reference>
<name>A0A401V3Y4_9CELL</name>
<evidence type="ECO:0000313" key="3">
    <source>
        <dbReference type="Proteomes" id="UP000288246"/>
    </source>
</evidence>
<dbReference type="EMBL" id="BHYL01000318">
    <property type="protein sequence ID" value="GCD21639.1"/>
    <property type="molecule type" value="Genomic_DNA"/>
</dbReference>
<feature type="region of interest" description="Disordered" evidence="1">
    <location>
        <begin position="49"/>
        <end position="76"/>
    </location>
</feature>
<accession>A0A401V3Y4</accession>
<proteinExistence type="predicted"/>
<feature type="region of interest" description="Disordered" evidence="1">
    <location>
        <begin position="1"/>
        <end position="24"/>
    </location>
</feature>
<dbReference type="Proteomes" id="UP000288246">
    <property type="component" value="Unassembled WGS sequence"/>
</dbReference>
<organism evidence="2 3">
    <name type="scientific">Cellulomonas algicola</name>
    <dbReference type="NCBI Taxonomy" id="2071633"/>
    <lineage>
        <taxon>Bacteria</taxon>
        <taxon>Bacillati</taxon>
        <taxon>Actinomycetota</taxon>
        <taxon>Actinomycetes</taxon>
        <taxon>Micrococcales</taxon>
        <taxon>Cellulomonadaceae</taxon>
        <taxon>Cellulomonas</taxon>
    </lineage>
</organism>
<evidence type="ECO:0000313" key="2">
    <source>
        <dbReference type="EMBL" id="GCD21639.1"/>
    </source>
</evidence>
<dbReference type="AlphaFoldDB" id="A0A401V3Y4"/>
<evidence type="ECO:0000256" key="1">
    <source>
        <dbReference type="SAM" id="MobiDB-lite"/>
    </source>
</evidence>
<feature type="compositionally biased region" description="Basic and acidic residues" evidence="1">
    <location>
        <begin position="1"/>
        <end position="22"/>
    </location>
</feature>
<comment type="caution">
    <text evidence="2">The sequence shown here is derived from an EMBL/GenBank/DDBJ whole genome shotgun (WGS) entry which is preliminary data.</text>
</comment>
<protein>
    <submittedName>
        <fullName evidence="2">Uncharacterized protein</fullName>
    </submittedName>
</protein>
<keyword evidence="3" id="KW-1185">Reference proteome</keyword>
<sequence length="76" mass="8281">MQHAEARHETGDEQLQHGDPHRYGTQHLLDIGAQVTGHDWHPGDLVLVRSPPVRVTGGDRDARGPGRGPVPVSPVR</sequence>